<sequence length="104" mass="11856">MISFPSYYLQKSLLICDLLYDTGEGSCGLMVMSDSTKDPQRLWAWCTFNTTSWDKHRSAGVAQKFGDGCQSKRHPHHVTIVQNYEVRLKTALALLQKRDISTTK</sequence>
<proteinExistence type="predicted"/>
<evidence type="ECO:0000313" key="2">
    <source>
        <dbReference type="Proteomes" id="UP000499080"/>
    </source>
</evidence>
<name>A0A4Y2FYQ8_ARAVE</name>
<reference evidence="1 2" key="1">
    <citation type="journal article" date="2019" name="Sci. Rep.">
        <title>Orb-weaving spider Araneus ventricosus genome elucidates the spidroin gene catalogue.</title>
        <authorList>
            <person name="Kono N."/>
            <person name="Nakamura H."/>
            <person name="Ohtoshi R."/>
            <person name="Moran D.A.P."/>
            <person name="Shinohara A."/>
            <person name="Yoshida Y."/>
            <person name="Fujiwara M."/>
            <person name="Mori M."/>
            <person name="Tomita M."/>
            <person name="Arakawa K."/>
        </authorList>
    </citation>
    <scope>NUCLEOTIDE SEQUENCE [LARGE SCALE GENOMIC DNA]</scope>
</reference>
<organism evidence="1 2">
    <name type="scientific">Araneus ventricosus</name>
    <name type="common">Orbweaver spider</name>
    <name type="synonym">Epeira ventricosa</name>
    <dbReference type="NCBI Taxonomy" id="182803"/>
    <lineage>
        <taxon>Eukaryota</taxon>
        <taxon>Metazoa</taxon>
        <taxon>Ecdysozoa</taxon>
        <taxon>Arthropoda</taxon>
        <taxon>Chelicerata</taxon>
        <taxon>Arachnida</taxon>
        <taxon>Araneae</taxon>
        <taxon>Araneomorphae</taxon>
        <taxon>Entelegynae</taxon>
        <taxon>Araneoidea</taxon>
        <taxon>Araneidae</taxon>
        <taxon>Araneus</taxon>
    </lineage>
</organism>
<dbReference type="Proteomes" id="UP000499080">
    <property type="component" value="Unassembled WGS sequence"/>
</dbReference>
<dbReference type="EMBL" id="BGPR01001129">
    <property type="protein sequence ID" value="GBM46271.1"/>
    <property type="molecule type" value="Genomic_DNA"/>
</dbReference>
<accession>A0A4Y2FYQ8</accession>
<gene>
    <name evidence="1" type="ORF">AVEN_232156_1</name>
</gene>
<comment type="caution">
    <text evidence="1">The sequence shown here is derived from an EMBL/GenBank/DDBJ whole genome shotgun (WGS) entry which is preliminary data.</text>
</comment>
<keyword evidence="2" id="KW-1185">Reference proteome</keyword>
<dbReference type="AlphaFoldDB" id="A0A4Y2FYQ8"/>
<protein>
    <submittedName>
        <fullName evidence="1">Uncharacterized protein</fullName>
    </submittedName>
</protein>
<evidence type="ECO:0000313" key="1">
    <source>
        <dbReference type="EMBL" id="GBM46271.1"/>
    </source>
</evidence>